<dbReference type="InterPro" id="IPR042201">
    <property type="entry name" value="FH2_Formin_sf"/>
</dbReference>
<name>A0A673CV93_9TELE</name>
<dbReference type="InterPro" id="IPR015425">
    <property type="entry name" value="FH2_Formin"/>
</dbReference>
<organism evidence="4 5">
    <name type="scientific">Sphaeramia orbicularis</name>
    <name type="common">orbiculate cardinalfish</name>
    <dbReference type="NCBI Taxonomy" id="375764"/>
    <lineage>
        <taxon>Eukaryota</taxon>
        <taxon>Metazoa</taxon>
        <taxon>Chordata</taxon>
        <taxon>Craniata</taxon>
        <taxon>Vertebrata</taxon>
        <taxon>Euteleostomi</taxon>
        <taxon>Actinopterygii</taxon>
        <taxon>Neopterygii</taxon>
        <taxon>Teleostei</taxon>
        <taxon>Neoteleostei</taxon>
        <taxon>Acanthomorphata</taxon>
        <taxon>Gobiaria</taxon>
        <taxon>Kurtiformes</taxon>
        <taxon>Apogonoidei</taxon>
        <taxon>Apogonidae</taxon>
        <taxon>Apogoninae</taxon>
        <taxon>Sphaeramia</taxon>
    </lineage>
</organism>
<dbReference type="InterPro" id="IPR001265">
    <property type="entry name" value="Formin_Cappuccino_subfam"/>
</dbReference>
<proteinExistence type="predicted"/>
<dbReference type="GO" id="GO:0005884">
    <property type="term" value="C:actin filament"/>
    <property type="evidence" value="ECO:0007669"/>
    <property type="project" value="InterPro"/>
</dbReference>
<feature type="coiled-coil region" evidence="1">
    <location>
        <begin position="504"/>
        <end position="564"/>
    </location>
</feature>
<feature type="compositionally biased region" description="Pro residues" evidence="2">
    <location>
        <begin position="667"/>
        <end position="712"/>
    </location>
</feature>
<evidence type="ECO:0000256" key="2">
    <source>
        <dbReference type="SAM" id="MobiDB-lite"/>
    </source>
</evidence>
<feature type="compositionally biased region" description="Basic and acidic residues" evidence="2">
    <location>
        <begin position="351"/>
        <end position="364"/>
    </location>
</feature>
<feature type="compositionally biased region" description="Basic and acidic residues" evidence="2">
    <location>
        <begin position="452"/>
        <end position="470"/>
    </location>
</feature>
<evidence type="ECO:0000313" key="5">
    <source>
        <dbReference type="Proteomes" id="UP000472271"/>
    </source>
</evidence>
<evidence type="ECO:0000259" key="3">
    <source>
        <dbReference type="PROSITE" id="PS51444"/>
    </source>
</evidence>
<feature type="compositionally biased region" description="Pro residues" evidence="2">
    <location>
        <begin position="641"/>
        <end position="655"/>
    </location>
</feature>
<feature type="region of interest" description="Disordered" evidence="2">
    <location>
        <begin position="350"/>
        <end position="405"/>
    </location>
</feature>
<dbReference type="PRINTS" id="PR00828">
    <property type="entry name" value="FORMIN"/>
</dbReference>
<accession>A0A673CV93</accession>
<reference evidence="4" key="3">
    <citation type="submission" date="2025-09" db="UniProtKB">
        <authorList>
            <consortium name="Ensembl"/>
        </authorList>
    </citation>
    <scope>IDENTIFICATION</scope>
</reference>
<dbReference type="GO" id="GO:0008017">
    <property type="term" value="F:microtubule binding"/>
    <property type="evidence" value="ECO:0007669"/>
    <property type="project" value="InterPro"/>
</dbReference>
<dbReference type="AlphaFoldDB" id="A0A673CV93"/>
<sequence length="800" mass="89460">MEQQEAILTFFRVFSEELDGDFMEENSDLGDLKKNMDTLEFCRDSSSLVILPVEEENSVVNGIMMETGKNSQIANEEMNCFNQSELEVGEICFEQSMAVNIEEDDDEEQDFGVNEQVHCCIEEDCHIDSLQRTCQHISVDTDWDCVAPINFKQVEEAIDLYENVQVADSQEDFVPCILNNVEFSGISTEDAYFDPEESAESGFSDVVTTEEELESMLEHAKEQADLKKEAEEERKDVEEVDVHPVHSFQPHDYPSPNVSISTAALTSCPPPGSTLTRATFSPGSPSEKQIQLPALFSGLRVLRKGVTGPEHDTVAQIRPLSLGTNRNIFPEKHEEGKTQGNFLNQISQFLNREKREDEKEEKTESSGVSEEDEETREKHEIEDSQDTQSGSEEDIGAVESTKPPVSSAEAAFDAFKAFFTPKPLKKDPAEKIDLEAIRKKIRNDKDVLRAIFERTSNKTPEKKDPPDGKSETSTPGEGEERTPGRLQAVWPPLKEEKVGLKYTEAEHQAALLQLKRECKEELEKLQEDYGHELSRLKEENEENIAHLESTIAELQVQLSQAGTRSRGEVRDIAVSTGDDFVHKSFRTVCIQTDRETFVKTPEDEKGRVGTIPQQQRETPKKLDLTSISLSLAGQRDDSSQPEPPSYSPPGPPSDPLAPSQSSTKTDPLPPPPPPNNISLPPPPPPPPPPLPAPPPPPFMPGLAPPPPPPPPGGALIMDKPPRKPAVEPSRPMKPLYWSRIQVQENNKDTLWNILEELNIINTSEFEDLFAKTTTQTKRKPLSDAYEKKAKARKVTWKNCL</sequence>
<dbReference type="InParanoid" id="A0A673CV93"/>
<dbReference type="Ensembl" id="ENSSORT00005057835.1">
    <property type="protein sequence ID" value="ENSSORP00005056537.1"/>
    <property type="gene ID" value="ENSSORG00005025147.1"/>
</dbReference>
<keyword evidence="5" id="KW-1185">Reference proteome</keyword>
<dbReference type="PANTHER" id="PTHR45733">
    <property type="entry name" value="FORMIN-J"/>
    <property type="match status" value="1"/>
</dbReference>
<feature type="region of interest" description="Disordered" evidence="2">
    <location>
        <begin position="600"/>
        <end position="730"/>
    </location>
</feature>
<evidence type="ECO:0000256" key="1">
    <source>
        <dbReference type="SAM" id="Coils"/>
    </source>
</evidence>
<feature type="domain" description="FH2" evidence="3">
    <location>
        <begin position="722"/>
        <end position="800"/>
    </location>
</feature>
<evidence type="ECO:0000313" key="4">
    <source>
        <dbReference type="Ensembl" id="ENSSORP00005056537.1"/>
    </source>
</evidence>
<feature type="region of interest" description="Disordered" evidence="2">
    <location>
        <begin position="452"/>
        <end position="490"/>
    </location>
</feature>
<dbReference type="GO" id="GO:0045010">
    <property type="term" value="P:actin nucleation"/>
    <property type="evidence" value="ECO:0007669"/>
    <property type="project" value="InterPro"/>
</dbReference>
<dbReference type="PROSITE" id="PS51444">
    <property type="entry name" value="FH2"/>
    <property type="match status" value="1"/>
</dbReference>
<dbReference type="Proteomes" id="UP000472271">
    <property type="component" value="Chromosome 24"/>
</dbReference>
<dbReference type="Gene3D" id="1.20.58.2220">
    <property type="entry name" value="Formin, FH2 domain"/>
    <property type="match status" value="1"/>
</dbReference>
<dbReference type="PANTHER" id="PTHR45733:SF8">
    <property type="entry name" value="FORMIN-J"/>
    <property type="match status" value="1"/>
</dbReference>
<keyword evidence="1" id="KW-0175">Coiled coil</keyword>
<feature type="region of interest" description="Disordered" evidence="2">
    <location>
        <begin position="220"/>
        <end position="239"/>
    </location>
</feature>
<reference evidence="4" key="2">
    <citation type="submission" date="2025-08" db="UniProtKB">
        <authorList>
            <consortium name="Ensembl"/>
        </authorList>
    </citation>
    <scope>IDENTIFICATION</scope>
</reference>
<dbReference type="InterPro" id="IPR051144">
    <property type="entry name" value="Formin_homology_domain"/>
</dbReference>
<reference evidence="4" key="1">
    <citation type="submission" date="2019-06" db="EMBL/GenBank/DDBJ databases">
        <authorList>
            <consortium name="Wellcome Sanger Institute Data Sharing"/>
        </authorList>
    </citation>
    <scope>NUCLEOTIDE SEQUENCE [LARGE SCALE GENOMIC DNA]</scope>
</reference>
<protein>
    <recommendedName>
        <fullName evidence="3">FH2 domain-containing protein</fullName>
    </recommendedName>
</protein>